<evidence type="ECO:0000256" key="4">
    <source>
        <dbReference type="ARBA" id="ARBA00023015"/>
    </source>
</evidence>
<evidence type="ECO:0000256" key="6">
    <source>
        <dbReference type="ARBA" id="ARBA00023163"/>
    </source>
</evidence>
<organism evidence="10 11">
    <name type="scientific">Zasmidium cellare ATCC 36951</name>
    <dbReference type="NCBI Taxonomy" id="1080233"/>
    <lineage>
        <taxon>Eukaryota</taxon>
        <taxon>Fungi</taxon>
        <taxon>Dikarya</taxon>
        <taxon>Ascomycota</taxon>
        <taxon>Pezizomycotina</taxon>
        <taxon>Dothideomycetes</taxon>
        <taxon>Dothideomycetidae</taxon>
        <taxon>Mycosphaerellales</taxon>
        <taxon>Mycosphaerellaceae</taxon>
        <taxon>Zasmidium</taxon>
    </lineage>
</organism>
<dbReference type="PANTHER" id="PTHR47540">
    <property type="entry name" value="THIAMINE REPRESSIBLE GENES REGULATORY PROTEIN THI5"/>
    <property type="match status" value="1"/>
</dbReference>
<dbReference type="GO" id="GO:0008270">
    <property type="term" value="F:zinc ion binding"/>
    <property type="evidence" value="ECO:0007669"/>
    <property type="project" value="InterPro"/>
</dbReference>
<dbReference type="GO" id="GO:0045944">
    <property type="term" value="P:positive regulation of transcription by RNA polymerase II"/>
    <property type="evidence" value="ECO:0007669"/>
    <property type="project" value="TreeGrafter"/>
</dbReference>
<keyword evidence="6" id="KW-0804">Transcription</keyword>
<accession>A0A6A6CGJ3</accession>
<feature type="domain" description="Zn(2)-C6 fungal-type" evidence="9">
    <location>
        <begin position="43"/>
        <end position="72"/>
    </location>
</feature>
<evidence type="ECO:0000259" key="9">
    <source>
        <dbReference type="PROSITE" id="PS50048"/>
    </source>
</evidence>
<evidence type="ECO:0000256" key="2">
    <source>
        <dbReference type="ARBA" id="ARBA00022723"/>
    </source>
</evidence>
<reference evidence="10" key="1">
    <citation type="journal article" date="2020" name="Stud. Mycol.">
        <title>101 Dothideomycetes genomes: a test case for predicting lifestyles and emergence of pathogens.</title>
        <authorList>
            <person name="Haridas S."/>
            <person name="Albert R."/>
            <person name="Binder M."/>
            <person name="Bloem J."/>
            <person name="Labutti K."/>
            <person name="Salamov A."/>
            <person name="Andreopoulos B."/>
            <person name="Baker S."/>
            <person name="Barry K."/>
            <person name="Bills G."/>
            <person name="Bluhm B."/>
            <person name="Cannon C."/>
            <person name="Castanera R."/>
            <person name="Culley D."/>
            <person name="Daum C."/>
            <person name="Ezra D."/>
            <person name="Gonzalez J."/>
            <person name="Henrissat B."/>
            <person name="Kuo A."/>
            <person name="Liang C."/>
            <person name="Lipzen A."/>
            <person name="Lutzoni F."/>
            <person name="Magnuson J."/>
            <person name="Mondo S."/>
            <person name="Nolan M."/>
            <person name="Ohm R."/>
            <person name="Pangilinan J."/>
            <person name="Park H.-J."/>
            <person name="Ramirez L."/>
            <person name="Alfaro M."/>
            <person name="Sun H."/>
            <person name="Tritt A."/>
            <person name="Yoshinaga Y."/>
            <person name="Zwiers L.-H."/>
            <person name="Turgeon B."/>
            <person name="Goodwin S."/>
            <person name="Spatafora J."/>
            <person name="Crous P."/>
            <person name="Grigoriev I."/>
        </authorList>
    </citation>
    <scope>NUCLEOTIDE SEQUENCE</scope>
    <source>
        <strain evidence="10">ATCC 36951</strain>
    </source>
</reference>
<dbReference type="GO" id="GO:0005634">
    <property type="term" value="C:nucleus"/>
    <property type="evidence" value="ECO:0007669"/>
    <property type="project" value="UniProtKB-SubCell"/>
</dbReference>
<dbReference type="InterPro" id="IPR007219">
    <property type="entry name" value="XnlR_reg_dom"/>
</dbReference>
<dbReference type="SUPFAM" id="SSF57701">
    <property type="entry name" value="Zn2/Cys6 DNA-binding domain"/>
    <property type="match status" value="1"/>
</dbReference>
<dbReference type="GO" id="GO:0000981">
    <property type="term" value="F:DNA-binding transcription factor activity, RNA polymerase II-specific"/>
    <property type="evidence" value="ECO:0007669"/>
    <property type="project" value="InterPro"/>
</dbReference>
<keyword evidence="7" id="KW-0539">Nucleus</keyword>
<dbReference type="OrthoDB" id="3938188at2759"/>
<dbReference type="PROSITE" id="PS00463">
    <property type="entry name" value="ZN2_CY6_FUNGAL_1"/>
    <property type="match status" value="1"/>
</dbReference>
<feature type="region of interest" description="Disordered" evidence="8">
    <location>
        <begin position="99"/>
        <end position="120"/>
    </location>
</feature>
<evidence type="ECO:0000256" key="8">
    <source>
        <dbReference type="SAM" id="MobiDB-lite"/>
    </source>
</evidence>
<feature type="compositionally biased region" description="Low complexity" evidence="8">
    <location>
        <begin position="1"/>
        <end position="15"/>
    </location>
</feature>
<dbReference type="CDD" id="cd12148">
    <property type="entry name" value="fungal_TF_MHR"/>
    <property type="match status" value="1"/>
</dbReference>
<evidence type="ECO:0000256" key="5">
    <source>
        <dbReference type="ARBA" id="ARBA00023125"/>
    </source>
</evidence>
<proteinExistence type="predicted"/>
<gene>
    <name evidence="10" type="ORF">M409DRAFT_55050</name>
</gene>
<dbReference type="Gene3D" id="4.10.240.10">
    <property type="entry name" value="Zn(2)-C6 fungal-type DNA-binding domain"/>
    <property type="match status" value="1"/>
</dbReference>
<evidence type="ECO:0000313" key="10">
    <source>
        <dbReference type="EMBL" id="KAF2166181.1"/>
    </source>
</evidence>
<protein>
    <recommendedName>
        <fullName evidence="9">Zn(2)-C6 fungal-type domain-containing protein</fullName>
    </recommendedName>
</protein>
<dbReference type="GO" id="GO:0006351">
    <property type="term" value="P:DNA-templated transcription"/>
    <property type="evidence" value="ECO:0007669"/>
    <property type="project" value="InterPro"/>
</dbReference>
<dbReference type="InterPro" id="IPR051711">
    <property type="entry name" value="Stress_Response_Reg"/>
</dbReference>
<dbReference type="GeneID" id="54566169"/>
<evidence type="ECO:0000256" key="3">
    <source>
        <dbReference type="ARBA" id="ARBA00022833"/>
    </source>
</evidence>
<dbReference type="SMART" id="SM00906">
    <property type="entry name" value="Fungal_trans"/>
    <property type="match status" value="1"/>
</dbReference>
<dbReference type="Proteomes" id="UP000799537">
    <property type="component" value="Unassembled WGS sequence"/>
</dbReference>
<comment type="subcellular location">
    <subcellularLocation>
        <location evidence="1">Nucleus</location>
    </subcellularLocation>
</comment>
<dbReference type="PROSITE" id="PS50048">
    <property type="entry name" value="ZN2_CY6_FUNGAL_2"/>
    <property type="match status" value="1"/>
</dbReference>
<keyword evidence="4" id="KW-0805">Transcription regulation</keyword>
<dbReference type="CDD" id="cd00067">
    <property type="entry name" value="GAL4"/>
    <property type="match status" value="1"/>
</dbReference>
<keyword evidence="11" id="KW-1185">Reference proteome</keyword>
<feature type="compositionally biased region" description="Polar residues" evidence="8">
    <location>
        <begin position="24"/>
        <end position="39"/>
    </location>
</feature>
<dbReference type="AlphaFoldDB" id="A0A6A6CGJ3"/>
<evidence type="ECO:0000256" key="1">
    <source>
        <dbReference type="ARBA" id="ARBA00004123"/>
    </source>
</evidence>
<feature type="compositionally biased region" description="Acidic residues" evidence="8">
    <location>
        <begin position="106"/>
        <end position="116"/>
    </location>
</feature>
<dbReference type="Pfam" id="PF00172">
    <property type="entry name" value="Zn_clus"/>
    <property type="match status" value="1"/>
</dbReference>
<keyword evidence="5" id="KW-0238">DNA-binding</keyword>
<evidence type="ECO:0000256" key="7">
    <source>
        <dbReference type="ARBA" id="ARBA00023242"/>
    </source>
</evidence>
<feature type="region of interest" description="Disordered" evidence="8">
    <location>
        <begin position="1"/>
        <end position="40"/>
    </location>
</feature>
<dbReference type="InterPro" id="IPR036864">
    <property type="entry name" value="Zn2-C6_fun-type_DNA-bd_sf"/>
</dbReference>
<keyword evidence="3" id="KW-0862">Zinc</keyword>
<keyword evidence="2" id="KW-0479">Metal-binding</keyword>
<evidence type="ECO:0000313" key="11">
    <source>
        <dbReference type="Proteomes" id="UP000799537"/>
    </source>
</evidence>
<dbReference type="SMART" id="SM00066">
    <property type="entry name" value="GAL4"/>
    <property type="match status" value="1"/>
</dbReference>
<dbReference type="InterPro" id="IPR001138">
    <property type="entry name" value="Zn2Cys6_DnaBD"/>
</dbReference>
<dbReference type="Pfam" id="PF04082">
    <property type="entry name" value="Fungal_trans"/>
    <property type="match status" value="1"/>
</dbReference>
<dbReference type="EMBL" id="ML993597">
    <property type="protein sequence ID" value="KAF2166181.1"/>
    <property type="molecule type" value="Genomic_DNA"/>
</dbReference>
<name>A0A6A6CGJ3_ZASCE</name>
<dbReference type="PANTHER" id="PTHR47540:SF1">
    <property type="entry name" value="ACTIVATOR OF STRESS GENES 1-RELATED"/>
    <property type="match status" value="1"/>
</dbReference>
<dbReference type="RefSeq" id="XP_033667070.1">
    <property type="nucleotide sequence ID" value="XM_033812897.1"/>
</dbReference>
<dbReference type="GO" id="GO:0043565">
    <property type="term" value="F:sequence-specific DNA binding"/>
    <property type="evidence" value="ECO:0007669"/>
    <property type="project" value="TreeGrafter"/>
</dbReference>
<sequence length="660" mass="73223">MASSSGESSHSSSGTRSRERRYAAQQTEPIASGESSKAKVTSACDACKRRKVKCTGTQPCDRCVQSGVTCTFGSSAGRTSAVSYTRHLEEKIAELQALLRQRPPLESDEQRDEVEESRETARGNMLDALTGPEDDHIFVSQADGAVSFHGRLAGLSVLRTVRDLCTQVSGTTDMPFEFTGQALVESFDTNLLDLPSANRMATFALLPSRERLQKIVGVALNNVLNCKECLDREQLKQQVTHLYDRDPDDYTQEDRRALGLIYALMALGRRHEPVDEDEELNQGTEMLVLKGVTYFRAARSIVDRCEVHDLNSIRTLIVMTSYLISSSMMSMAYGYICAGVTAAMRMGLHVSSTAMRGKFTQAELTERRQVFGVLNMMDTYISSILGMPNILRDADTDAAVPAPEEEMHDLGRAWSLANPLDPVSETLLNAKLFQIQAKILQEHYPPSKYAVNHEGKFSIPDLKINGFAAELDRWHADLPAMSPSGVVDDRALRSQLLLRFCFHSVQVSLYRPFLHHVARDRNDPNFNYKGYEFGSACIKACTQVVWLIDAIDRHGFLHEAQWFNTYHLAFAASSLMLFVLANRDGPTVEESQIAAGKARELLGKQARRNLAARRCYESLARIPGTATGEEMGEGGSMSPRTRFMVGIGALDPLVERTGRP</sequence>